<organism evidence="1 2">
    <name type="scientific">Colletotrichum orchidophilum</name>
    <dbReference type="NCBI Taxonomy" id="1209926"/>
    <lineage>
        <taxon>Eukaryota</taxon>
        <taxon>Fungi</taxon>
        <taxon>Dikarya</taxon>
        <taxon>Ascomycota</taxon>
        <taxon>Pezizomycotina</taxon>
        <taxon>Sordariomycetes</taxon>
        <taxon>Hypocreomycetidae</taxon>
        <taxon>Glomerellales</taxon>
        <taxon>Glomerellaceae</taxon>
        <taxon>Colletotrichum</taxon>
    </lineage>
</organism>
<accession>A0A1G4B000</accession>
<dbReference type="EMBL" id="MJBS01000094">
    <property type="protein sequence ID" value="OHE94750.1"/>
    <property type="molecule type" value="Genomic_DNA"/>
</dbReference>
<sequence>MRVPCHHLCIGEAVHAQTRWRAIQEEAASILATMMGLTFSPPLVLASMRRLEPCHGELLGCFDGPAFVGRSLESWSRGQNRSRWTPTSASKAQCPLCRSGILHHHKPLTPPSSSVAGLELHGALSDQSIFKSRLRRFRDWTNLSAT</sequence>
<name>A0A1G4B000_9PEZI</name>
<dbReference type="GeneID" id="34563106"/>
<gene>
    <name evidence="1" type="ORF">CORC01_09967</name>
</gene>
<evidence type="ECO:0000313" key="2">
    <source>
        <dbReference type="Proteomes" id="UP000176998"/>
    </source>
</evidence>
<reference evidence="1 2" key="1">
    <citation type="submission" date="2016-09" db="EMBL/GenBank/DDBJ databases">
        <authorList>
            <person name="Capua I."/>
            <person name="De Benedictis P."/>
            <person name="Joannis T."/>
            <person name="Lombin L.H."/>
            <person name="Cattoli G."/>
        </authorList>
    </citation>
    <scope>NUCLEOTIDE SEQUENCE [LARGE SCALE GENOMIC DNA]</scope>
    <source>
        <strain evidence="1 2">IMI 309357</strain>
    </source>
</reference>
<comment type="caution">
    <text evidence="1">The sequence shown here is derived from an EMBL/GenBank/DDBJ whole genome shotgun (WGS) entry which is preliminary data.</text>
</comment>
<dbReference type="OrthoDB" id="10451943at2759"/>
<dbReference type="AlphaFoldDB" id="A0A1G4B000"/>
<proteinExistence type="predicted"/>
<keyword evidence="2" id="KW-1185">Reference proteome</keyword>
<protein>
    <submittedName>
        <fullName evidence="1">Uncharacterized protein</fullName>
    </submittedName>
</protein>
<evidence type="ECO:0000313" key="1">
    <source>
        <dbReference type="EMBL" id="OHE94750.1"/>
    </source>
</evidence>
<dbReference type="Proteomes" id="UP000176998">
    <property type="component" value="Unassembled WGS sequence"/>
</dbReference>
<dbReference type="RefSeq" id="XP_022471912.1">
    <property type="nucleotide sequence ID" value="XM_022621596.1"/>
</dbReference>